<dbReference type="CDD" id="cd00156">
    <property type="entry name" value="REC"/>
    <property type="match status" value="1"/>
</dbReference>
<protein>
    <submittedName>
        <fullName evidence="5">Response regulator receiver domain protein</fullName>
    </submittedName>
</protein>
<proteinExistence type="predicted"/>
<accession>A0A837HNL7</accession>
<comment type="caution">
    <text evidence="5">The sequence shown here is derived from an EMBL/GenBank/DDBJ whole genome shotgun (WGS) entry which is preliminary data.</text>
</comment>
<dbReference type="InterPro" id="IPR050595">
    <property type="entry name" value="Bact_response_regulator"/>
</dbReference>
<sequence length="134" mass="14831">MEGEKRKILIVDDDNFLLDMYALKFSQNSFEVYTATNGLQAIEKIKGGLSPEVLLVDIIMPEMDGFEMLEKINQDNLSPNSTKIILSNKSEQKDIDKGNTLGVAGYIVKANSTPAEVIDQVINILSSKIVVPKK</sequence>
<evidence type="ECO:0000313" key="6">
    <source>
        <dbReference type="Proteomes" id="UP000033998"/>
    </source>
</evidence>
<evidence type="ECO:0000256" key="3">
    <source>
        <dbReference type="PROSITE-ProRule" id="PRU00169"/>
    </source>
</evidence>
<feature type="modified residue" description="4-aspartylphosphate" evidence="3">
    <location>
        <position position="57"/>
    </location>
</feature>
<evidence type="ECO:0000259" key="4">
    <source>
        <dbReference type="PROSITE" id="PS50110"/>
    </source>
</evidence>
<feature type="domain" description="Response regulatory" evidence="4">
    <location>
        <begin position="7"/>
        <end position="124"/>
    </location>
</feature>
<dbReference type="InterPro" id="IPR001789">
    <property type="entry name" value="Sig_transdc_resp-reg_receiver"/>
</dbReference>
<reference evidence="5 6" key="1">
    <citation type="journal article" date="2015" name="Nature">
        <title>rRNA introns, odd ribosomes, and small enigmatic genomes across a large radiation of phyla.</title>
        <authorList>
            <person name="Brown C.T."/>
            <person name="Hug L.A."/>
            <person name="Thomas B.C."/>
            <person name="Sharon I."/>
            <person name="Castelle C.J."/>
            <person name="Singh A."/>
            <person name="Wilkins M.J."/>
            <person name="Williams K.H."/>
            <person name="Banfield J.F."/>
        </authorList>
    </citation>
    <scope>NUCLEOTIDE SEQUENCE [LARGE SCALE GENOMIC DNA]</scope>
</reference>
<keyword evidence="2" id="KW-0902">Two-component regulatory system</keyword>
<gene>
    <name evidence="5" type="ORF">UT27_C0008G0011</name>
</gene>
<dbReference type="Proteomes" id="UP000033998">
    <property type="component" value="Unassembled WGS sequence"/>
</dbReference>
<dbReference type="PANTHER" id="PTHR44591:SF14">
    <property type="entry name" value="PROTEIN PILG"/>
    <property type="match status" value="1"/>
</dbReference>
<dbReference type="PANTHER" id="PTHR44591">
    <property type="entry name" value="STRESS RESPONSE REGULATOR PROTEIN 1"/>
    <property type="match status" value="1"/>
</dbReference>
<dbReference type="SUPFAM" id="SSF52172">
    <property type="entry name" value="CheY-like"/>
    <property type="match status" value="1"/>
</dbReference>
<dbReference type="AlphaFoldDB" id="A0A837HNL7"/>
<dbReference type="InterPro" id="IPR011006">
    <property type="entry name" value="CheY-like_superfamily"/>
</dbReference>
<evidence type="ECO:0000256" key="2">
    <source>
        <dbReference type="ARBA" id="ARBA00023012"/>
    </source>
</evidence>
<organism evidence="5 6">
    <name type="scientific">Candidatus Nomurabacteria bacterium GW2011_GWD2_39_12</name>
    <dbReference type="NCBI Taxonomy" id="1618759"/>
    <lineage>
        <taxon>Bacteria</taxon>
        <taxon>Candidatus Nomuraibacteriota</taxon>
    </lineage>
</organism>
<evidence type="ECO:0000256" key="1">
    <source>
        <dbReference type="ARBA" id="ARBA00022553"/>
    </source>
</evidence>
<dbReference type="Gene3D" id="3.40.50.2300">
    <property type="match status" value="1"/>
</dbReference>
<keyword evidence="1 3" id="KW-0597">Phosphoprotein</keyword>
<dbReference type="PROSITE" id="PS50110">
    <property type="entry name" value="RESPONSE_REGULATORY"/>
    <property type="match status" value="1"/>
</dbReference>
<name>A0A837HNL7_9BACT</name>
<dbReference type="Pfam" id="PF00072">
    <property type="entry name" value="Response_reg"/>
    <property type="match status" value="1"/>
</dbReference>
<dbReference type="EMBL" id="LBWE01000008">
    <property type="protein sequence ID" value="KKR01391.1"/>
    <property type="molecule type" value="Genomic_DNA"/>
</dbReference>
<dbReference type="GO" id="GO:0000160">
    <property type="term" value="P:phosphorelay signal transduction system"/>
    <property type="evidence" value="ECO:0007669"/>
    <property type="project" value="UniProtKB-KW"/>
</dbReference>
<evidence type="ECO:0000313" key="5">
    <source>
        <dbReference type="EMBL" id="KKR01391.1"/>
    </source>
</evidence>
<dbReference type="SMART" id="SM00448">
    <property type="entry name" value="REC"/>
    <property type="match status" value="1"/>
</dbReference>